<evidence type="ECO:0000256" key="1">
    <source>
        <dbReference type="ARBA" id="ARBA00004477"/>
    </source>
</evidence>
<evidence type="ECO:0000256" key="12">
    <source>
        <dbReference type="SAM" id="Phobius"/>
    </source>
</evidence>
<dbReference type="PANTHER" id="PTHR10408">
    <property type="entry name" value="STEROL O-ACYLTRANSFERASE"/>
    <property type="match status" value="1"/>
</dbReference>
<dbReference type="PIRSF" id="PIRSF000439">
    <property type="entry name" value="Oat_ACAT_DAG_ARE"/>
    <property type="match status" value="1"/>
</dbReference>
<dbReference type="EMBL" id="KY073295">
    <property type="protein sequence ID" value="ASL69957.1"/>
    <property type="molecule type" value="mRNA"/>
</dbReference>
<comment type="subcellular location">
    <subcellularLocation>
        <location evidence="1 10">Endoplasmic reticulum membrane</location>
        <topology evidence="1 10">Multi-pass membrane protein</topology>
    </subcellularLocation>
</comment>
<evidence type="ECO:0000256" key="8">
    <source>
        <dbReference type="ARBA" id="ARBA00023136"/>
    </source>
</evidence>
<dbReference type="GO" id="GO:0019432">
    <property type="term" value="P:triglyceride biosynthetic process"/>
    <property type="evidence" value="ECO:0007669"/>
    <property type="project" value="TreeGrafter"/>
</dbReference>
<evidence type="ECO:0000256" key="5">
    <source>
        <dbReference type="ARBA" id="ARBA00022692"/>
    </source>
</evidence>
<comment type="pathway">
    <text evidence="2">Lipid metabolism.</text>
</comment>
<sequence length="437" mass="50494">MSMHKLTRPSVLSIEYPSRDYTGYLNLAMIILGVHFSHAVVDCVSLVWRYGVQLPKHSLVEVPCLMCALSLTINIFLAWFTEYLASRRFFPSSMAVGVLHSLNCLWTLLYPCHVAWSRPDVPLHTFLLLFWSVIAFLKLVSWSHTNWDLRHAFFSRRARKSQAHLPAAALHEDGYNNAKPLESGATRYPHSVSLSNISFFFFCPTLCYQPDYPRAPTIRLRTLASLTFRIIVMTAFAGFIIDQQIHPIIQNTMSHVDSLDLLKALGELLRLAIPSTFVWLIFFYVYFHCTLNLFAELTRFGDRLFFKDWWNSTSFSRYWRTWNLPVHQFVVRHVYFPLLRAGASKMTANVAVFAVSAFFHELLISIPCHVVRLWAFLAMMGQIPLIYLTDQLEKTLFKETQAGNYTFWLIFCIFGQPMAVLLYYADFSARTTSESAL</sequence>
<evidence type="ECO:0000256" key="10">
    <source>
        <dbReference type="PIRNR" id="PIRNR000439"/>
    </source>
</evidence>
<dbReference type="InterPro" id="IPR014371">
    <property type="entry name" value="Oat_ACAT_DAG_ARE"/>
</dbReference>
<gene>
    <name evidence="13" type="primary">DGAT1A</name>
</gene>
<keyword evidence="5 12" id="KW-0812">Transmembrane</keyword>
<feature type="transmembrane region" description="Helical" evidence="12">
    <location>
        <begin position="121"/>
        <end position="140"/>
    </location>
</feature>
<protein>
    <recommendedName>
        <fullName evidence="10">O-acyltransferase</fullName>
    </recommendedName>
</protein>
<dbReference type="GO" id="GO:0005789">
    <property type="term" value="C:endoplasmic reticulum membrane"/>
    <property type="evidence" value="ECO:0007669"/>
    <property type="project" value="UniProtKB-SubCell"/>
</dbReference>
<dbReference type="Pfam" id="PF03062">
    <property type="entry name" value="MBOAT"/>
    <property type="match status" value="1"/>
</dbReference>
<proteinExistence type="evidence at transcript level"/>
<feature type="transmembrane region" description="Helical" evidence="12">
    <location>
        <begin position="370"/>
        <end position="387"/>
    </location>
</feature>
<keyword evidence="8 10" id="KW-0472">Membrane</keyword>
<evidence type="ECO:0000256" key="9">
    <source>
        <dbReference type="ARBA" id="ARBA00023315"/>
    </source>
</evidence>
<feature type="active site" evidence="11">
    <location>
        <position position="360"/>
    </location>
</feature>
<keyword evidence="6 10" id="KW-0256">Endoplasmic reticulum</keyword>
<evidence type="ECO:0000313" key="13">
    <source>
        <dbReference type="EMBL" id="ASL69957.1"/>
    </source>
</evidence>
<evidence type="ECO:0000256" key="3">
    <source>
        <dbReference type="ARBA" id="ARBA00009010"/>
    </source>
</evidence>
<keyword evidence="9 10" id="KW-0012">Acyltransferase</keyword>
<feature type="transmembrane region" description="Helical" evidence="12">
    <location>
        <begin position="89"/>
        <end position="109"/>
    </location>
</feature>
<evidence type="ECO:0000256" key="4">
    <source>
        <dbReference type="ARBA" id="ARBA00022679"/>
    </source>
</evidence>
<dbReference type="AlphaFoldDB" id="A0A221C9C8"/>
<keyword evidence="4 10" id="KW-0808">Transferase</keyword>
<dbReference type="InterPro" id="IPR004299">
    <property type="entry name" value="MBOAT_fam"/>
</dbReference>
<keyword evidence="7 12" id="KW-1133">Transmembrane helix</keyword>
<accession>A0A221C9C8</accession>
<feature type="transmembrane region" description="Helical" evidence="12">
    <location>
        <begin position="21"/>
        <end position="40"/>
    </location>
</feature>
<evidence type="ECO:0000256" key="2">
    <source>
        <dbReference type="ARBA" id="ARBA00005189"/>
    </source>
</evidence>
<evidence type="ECO:0000256" key="11">
    <source>
        <dbReference type="PIRSR" id="PIRSR000439-1"/>
    </source>
</evidence>
<dbReference type="GO" id="GO:0004144">
    <property type="term" value="F:diacylglycerol O-acyltransferase activity"/>
    <property type="evidence" value="ECO:0007669"/>
    <property type="project" value="TreeGrafter"/>
</dbReference>
<organism evidence="13">
    <name type="scientific">Nannochloropsis oceanica</name>
    <dbReference type="NCBI Taxonomy" id="145522"/>
    <lineage>
        <taxon>Eukaryota</taxon>
        <taxon>Sar</taxon>
        <taxon>Stramenopiles</taxon>
        <taxon>Ochrophyta</taxon>
        <taxon>Eustigmatophyceae</taxon>
        <taxon>Eustigmatales</taxon>
        <taxon>Monodopsidaceae</taxon>
        <taxon>Nannochloropsis</taxon>
    </lineage>
</organism>
<dbReference type="PANTHER" id="PTHR10408:SF7">
    <property type="entry name" value="DIACYLGLYCEROL O-ACYLTRANSFERASE 1"/>
    <property type="match status" value="1"/>
</dbReference>
<feature type="transmembrane region" description="Helical" evidence="12">
    <location>
        <begin position="346"/>
        <end position="363"/>
    </location>
</feature>
<feature type="transmembrane region" description="Helical" evidence="12">
    <location>
        <begin position="407"/>
        <end position="425"/>
    </location>
</feature>
<name>A0A221C9C8_9STRA</name>
<evidence type="ECO:0000256" key="6">
    <source>
        <dbReference type="ARBA" id="ARBA00022824"/>
    </source>
</evidence>
<comment type="similarity">
    <text evidence="3 10">Belongs to the membrane-bound acyltransferase family. Sterol o-acyltransferase subfamily.</text>
</comment>
<feature type="transmembrane region" description="Helical" evidence="12">
    <location>
        <begin position="268"/>
        <end position="287"/>
    </location>
</feature>
<reference evidence="13" key="1">
    <citation type="journal article" date="2017" name="Biotechnol. Biofuels">
        <title>A type-I diacylglycerol acyltransferase modulates triacylglycerol biosynthesis and fatty acid composition in the oleaginous microalga, Nannochloropsis oceanica.</title>
        <authorList>
            <person name="Wei H."/>
            <person name="Shi Y."/>
            <person name="Ma X."/>
            <person name="Pan Y."/>
            <person name="Hu H."/>
            <person name="Li Y."/>
            <person name="Luo M."/>
            <person name="Gerken H."/>
            <person name="Liu J."/>
        </authorList>
    </citation>
    <scope>NUCLEOTIDE SEQUENCE</scope>
</reference>
<evidence type="ECO:0000256" key="7">
    <source>
        <dbReference type="ARBA" id="ARBA00022989"/>
    </source>
</evidence>
<feature type="transmembrane region" description="Helical" evidence="12">
    <location>
        <begin position="60"/>
        <end position="80"/>
    </location>
</feature>